<accession>A0A7W8ESB5</accession>
<dbReference type="Pfam" id="PF13560">
    <property type="entry name" value="HTH_31"/>
    <property type="match status" value="1"/>
</dbReference>
<dbReference type="GO" id="GO:0005524">
    <property type="term" value="F:ATP binding"/>
    <property type="evidence" value="ECO:0007669"/>
    <property type="project" value="UniProtKB-KW"/>
</dbReference>
<sequence length="978" mass="106746">MEPLADLKARLRSLRARRRLSMITLSRRAGLGRTTVSQALNGTGVPTDATVAALAAALGGDPEELLRLRDRAVPPAAPAEAATVGSSGARERFEAWYRTYVAHRYGQLSVIGLDLSRPERNCWPLDAAYLSLEFATPAHGLPPGAYGVDRVDGAAVSVERAEQALAGRLRTLVRGLAGSGKTTLLQWLAVAAARRELPGELAHLKDCLPFVLPLRTLVRRGELPAPHEYLAATGCPREDAQPPGWADQVLLDGRGLLLVDGLDEVPQAQRARTRQWLHELLAAYPRAAYVVTTRPSAVPEGWLADGGFAELTVRPMGGRDVAVFLTRWHDAAAADAASTQERDHLAALGESLKDTVRSQRELSRLTTTPLLCALVCALHRDRRGHLPHGRMELYDAALSMLLHRRDRERDIDAPEGLGLTEHQSVQILQRLAYWLIRNGQDELDQDTAVDLIAGALPAMPHVARQADAEGVLTHLLARSGLLRQPSADTVDFVHRTFQDYLGAKAAVEARDIPLLVRNAHDDRWEDVLRMAVAHARPAERAGLLRRLIARGDRVAKHRVRLHLLATACLEYATELDPVVREEVRGRTADLLPPRSDAEARALAEVGPVILDLLPGPEGLEDDEADAVVRTASFIGGDAALTVMKKFRTSAVLRVRNVLQSSWHSFDTADYAQEVLGHMPSLSLLDIHSPEQLSLLHTLTPPQGLHFHGDFTASDIVSAGNPERLRMLYLVSNSVLRDVELLRSFPSLEYASLTDCDNLTDFSALARANIRRFYLSGERMQGGAGLQHLPDLEFLALNVDLEPGALRTLPIHVGLDSLMLGDRACKCLGTLDGIGRWAGLSTLNLCGSVDGLRLAASLPCLNRLMLQLEAGMAMLEQLPPAPQIRSLMLNCSDGVGDLARVRSALPNLTTLEIYCWNEHRKVDLTPLRGMPDLTVTLHNAEEVTGAEHFPPGAVTRYPRPRTNPRSTSRTASGRSSHGS</sequence>
<dbReference type="PANTHER" id="PTHR46844:SF1">
    <property type="entry name" value="SLR5058 PROTEIN"/>
    <property type="match status" value="1"/>
</dbReference>
<name>A0A7W8ESB5_STRST</name>
<dbReference type="SUPFAM" id="SSF52047">
    <property type="entry name" value="RNI-like"/>
    <property type="match status" value="1"/>
</dbReference>
<proteinExistence type="predicted"/>
<dbReference type="PANTHER" id="PTHR46844">
    <property type="entry name" value="SLR5058 PROTEIN"/>
    <property type="match status" value="1"/>
</dbReference>
<feature type="region of interest" description="Disordered" evidence="3">
    <location>
        <begin position="943"/>
        <end position="978"/>
    </location>
</feature>
<dbReference type="AlphaFoldDB" id="A0A7W8ESB5"/>
<comment type="caution">
    <text evidence="6">The sequence shown here is derived from an EMBL/GenBank/DDBJ whole genome shotgun (WGS) entry which is preliminary data.</text>
</comment>
<evidence type="ECO:0000256" key="2">
    <source>
        <dbReference type="ARBA" id="ARBA00022840"/>
    </source>
</evidence>
<evidence type="ECO:0000313" key="6">
    <source>
        <dbReference type="EMBL" id="MBB5101504.1"/>
    </source>
</evidence>
<keyword evidence="1" id="KW-0547">Nucleotide-binding</keyword>
<dbReference type="Proteomes" id="UP000549009">
    <property type="component" value="Unassembled WGS sequence"/>
</dbReference>
<dbReference type="RefSeq" id="WP_242785892.1">
    <property type="nucleotide sequence ID" value="NZ_CP023690.1"/>
</dbReference>
<evidence type="ECO:0000256" key="1">
    <source>
        <dbReference type="ARBA" id="ARBA00022741"/>
    </source>
</evidence>
<dbReference type="Gene3D" id="1.10.260.40">
    <property type="entry name" value="lambda repressor-like DNA-binding domains"/>
    <property type="match status" value="1"/>
</dbReference>
<feature type="domain" description="NACHT" evidence="4">
    <location>
        <begin position="169"/>
        <end position="508"/>
    </location>
</feature>
<evidence type="ECO:0000259" key="5">
    <source>
        <dbReference type="PROSITE" id="PS50943"/>
    </source>
</evidence>
<dbReference type="PROSITE" id="PS50837">
    <property type="entry name" value="NACHT"/>
    <property type="match status" value="1"/>
</dbReference>
<dbReference type="Gene3D" id="3.40.50.300">
    <property type="entry name" value="P-loop containing nucleotide triphosphate hydrolases"/>
    <property type="match status" value="1"/>
</dbReference>
<keyword evidence="2" id="KW-0067">ATP-binding</keyword>
<dbReference type="InterPro" id="IPR010982">
    <property type="entry name" value="Lambda_DNA-bd_dom_sf"/>
</dbReference>
<reference evidence="6 7" key="1">
    <citation type="submission" date="2020-08" db="EMBL/GenBank/DDBJ databases">
        <title>Genomic Encyclopedia of Type Strains, Phase III (KMG-III): the genomes of soil and plant-associated and newly described type strains.</title>
        <authorList>
            <person name="Whitman W."/>
        </authorList>
    </citation>
    <scope>NUCLEOTIDE SEQUENCE [LARGE SCALE GENOMIC DNA]</scope>
    <source>
        <strain evidence="6 7">CECT 3146</strain>
    </source>
</reference>
<dbReference type="InterPro" id="IPR027417">
    <property type="entry name" value="P-loop_NTPase"/>
</dbReference>
<dbReference type="InterPro" id="IPR007111">
    <property type="entry name" value="NACHT_NTPase"/>
</dbReference>
<evidence type="ECO:0000313" key="7">
    <source>
        <dbReference type="Proteomes" id="UP000549009"/>
    </source>
</evidence>
<evidence type="ECO:0000259" key="4">
    <source>
        <dbReference type="PROSITE" id="PS50837"/>
    </source>
</evidence>
<dbReference type="EMBL" id="JACHJD010000001">
    <property type="protein sequence ID" value="MBB5101504.1"/>
    <property type="molecule type" value="Genomic_DNA"/>
</dbReference>
<dbReference type="InterPro" id="IPR001387">
    <property type="entry name" value="Cro/C1-type_HTH"/>
</dbReference>
<keyword evidence="7" id="KW-1185">Reference proteome</keyword>
<gene>
    <name evidence="6" type="ORF">FHS40_000557</name>
</gene>
<protein>
    <submittedName>
        <fullName evidence="6">Transcriptional regulator with XRE-family HTH domain</fullName>
    </submittedName>
</protein>
<dbReference type="SUPFAM" id="SSF47413">
    <property type="entry name" value="lambda repressor-like DNA-binding domains"/>
    <property type="match status" value="1"/>
</dbReference>
<dbReference type="GO" id="GO:0003677">
    <property type="term" value="F:DNA binding"/>
    <property type="evidence" value="ECO:0007669"/>
    <property type="project" value="InterPro"/>
</dbReference>
<dbReference type="PROSITE" id="PS50943">
    <property type="entry name" value="HTH_CROC1"/>
    <property type="match status" value="1"/>
</dbReference>
<evidence type="ECO:0000256" key="3">
    <source>
        <dbReference type="SAM" id="MobiDB-lite"/>
    </source>
</evidence>
<dbReference type="Pfam" id="PF05729">
    <property type="entry name" value="NACHT"/>
    <property type="match status" value="1"/>
</dbReference>
<dbReference type="Gene3D" id="3.80.10.10">
    <property type="entry name" value="Ribonuclease Inhibitor"/>
    <property type="match status" value="1"/>
</dbReference>
<dbReference type="InterPro" id="IPR032675">
    <property type="entry name" value="LRR_dom_sf"/>
</dbReference>
<feature type="compositionally biased region" description="Low complexity" evidence="3">
    <location>
        <begin position="962"/>
        <end position="978"/>
    </location>
</feature>
<dbReference type="SMART" id="SM00530">
    <property type="entry name" value="HTH_XRE"/>
    <property type="match status" value="1"/>
</dbReference>
<organism evidence="6 7">
    <name type="scientific">Streptomyces spectabilis</name>
    <dbReference type="NCBI Taxonomy" id="68270"/>
    <lineage>
        <taxon>Bacteria</taxon>
        <taxon>Bacillati</taxon>
        <taxon>Actinomycetota</taxon>
        <taxon>Actinomycetes</taxon>
        <taxon>Kitasatosporales</taxon>
        <taxon>Streptomycetaceae</taxon>
        <taxon>Streptomyces</taxon>
    </lineage>
</organism>
<dbReference type="SUPFAM" id="SSF52540">
    <property type="entry name" value="P-loop containing nucleoside triphosphate hydrolases"/>
    <property type="match status" value="1"/>
</dbReference>
<feature type="domain" description="HTH cro/C1-type" evidence="5">
    <location>
        <begin position="11"/>
        <end position="65"/>
    </location>
</feature>